<accession>A0AAD5YTS6</accession>
<dbReference type="AlphaFoldDB" id="A0AAD5YTS6"/>
<dbReference type="InterPro" id="IPR027372">
    <property type="entry name" value="Phytase-like_dom"/>
</dbReference>
<dbReference type="PANTHER" id="PTHR37957:SF1">
    <property type="entry name" value="PHYTASE-LIKE DOMAIN-CONTAINING PROTEIN"/>
    <property type="match status" value="1"/>
</dbReference>
<evidence type="ECO:0000313" key="3">
    <source>
        <dbReference type="Proteomes" id="UP001213000"/>
    </source>
</evidence>
<gene>
    <name evidence="2" type="ORF">NP233_g6310</name>
</gene>
<organism evidence="2 3">
    <name type="scientific">Leucocoprinus birnbaumii</name>
    <dbReference type="NCBI Taxonomy" id="56174"/>
    <lineage>
        <taxon>Eukaryota</taxon>
        <taxon>Fungi</taxon>
        <taxon>Dikarya</taxon>
        <taxon>Basidiomycota</taxon>
        <taxon>Agaricomycotina</taxon>
        <taxon>Agaricomycetes</taxon>
        <taxon>Agaricomycetidae</taxon>
        <taxon>Agaricales</taxon>
        <taxon>Agaricineae</taxon>
        <taxon>Agaricaceae</taxon>
        <taxon>Leucocoprinus</taxon>
    </lineage>
</organism>
<dbReference type="EMBL" id="JANIEX010000406">
    <property type="protein sequence ID" value="KAJ3567531.1"/>
    <property type="molecule type" value="Genomic_DNA"/>
</dbReference>
<dbReference type="Proteomes" id="UP001213000">
    <property type="component" value="Unassembled WGS sequence"/>
</dbReference>
<evidence type="ECO:0000259" key="1">
    <source>
        <dbReference type="Pfam" id="PF13449"/>
    </source>
</evidence>
<reference evidence="2" key="1">
    <citation type="submission" date="2022-07" db="EMBL/GenBank/DDBJ databases">
        <title>Genome Sequence of Leucocoprinus birnbaumii.</title>
        <authorList>
            <person name="Buettner E."/>
        </authorList>
    </citation>
    <scope>NUCLEOTIDE SEQUENCE</scope>
    <source>
        <strain evidence="2">VT141</strain>
    </source>
</reference>
<name>A0AAD5YTS6_9AGAR</name>
<evidence type="ECO:0000313" key="2">
    <source>
        <dbReference type="EMBL" id="KAJ3567531.1"/>
    </source>
</evidence>
<protein>
    <recommendedName>
        <fullName evidence="1">Phytase-like domain-containing protein</fullName>
    </recommendedName>
</protein>
<proteinExistence type="predicted"/>
<comment type="caution">
    <text evidence="2">The sequence shown here is derived from an EMBL/GenBank/DDBJ whole genome shotgun (WGS) entry which is preliminary data.</text>
</comment>
<dbReference type="Pfam" id="PF13449">
    <property type="entry name" value="Phytase-like"/>
    <property type="match status" value="1"/>
</dbReference>
<dbReference type="SUPFAM" id="SSF63829">
    <property type="entry name" value="Calcium-dependent phosphotriesterase"/>
    <property type="match status" value="1"/>
</dbReference>
<sequence length="645" mass="69962">MHPTPEQLMIGKRLRDLSASWIRSLRDTLELLSVIPDSRPPLPTNFPFSNTSLKEKIHWIEEYGSTAKRYAFVVHLEYHLDTSNAWSPAVWIVRSSGSILGKIEVDYRILTDPDSPVTIDSDFVLEMMLHSLLREAPLRLSSRIIRNQGPIIYPNLAGNIEIFELRTLNDGLLASAATEPSTVNSVSLGGVTYVNKGLVGFGLIPSNFKESTGDTLGGIGSAIALKPGTWTIGSNGQYTGTLIVHPDRGYNVEETIDYQARHQEIAFTLTPYYGSSKLNFTAAQQTLALQYKNTVLEYDTSSLTTSGLDPQGIRQPAQVTQSTFPAPLPIVSSGDNRLTLDVEGIIANADGSFWISDEYAPGIYRISPSATVVQSLPIPSAILPLDKNGNLKFTSEDDPKTGRAGNQGFEGLTIDPSTGRIYAMLQSATIQDGGDDKSTSRYTRLVAYDVQGDTSTLAGEWIVPLPQSSKGNTRGCSEIHFVSDGVFLALSRDGNGRGDDDDDSDYKNADLFSIKGATDIHGTKFDSPSTPASPGGKLDKSITPATYVSFVSLIDDDQLKRFGLHNGDPDDSTLINGKWESLALAPVGDASFPDDYFLFTVSDNDFMSTQGVSSGNHLMLDSTLTISLWSSASHFLAQSSNHSSF</sequence>
<dbReference type="PANTHER" id="PTHR37957">
    <property type="entry name" value="BLR7070 PROTEIN"/>
    <property type="match status" value="1"/>
</dbReference>
<keyword evidence="3" id="KW-1185">Reference proteome</keyword>
<feature type="domain" description="Phytase-like" evidence="1">
    <location>
        <begin position="307"/>
        <end position="527"/>
    </location>
</feature>